<gene>
    <name evidence="1" type="ORF">GGX14DRAFT_406278</name>
</gene>
<evidence type="ECO:0008006" key="3">
    <source>
        <dbReference type="Google" id="ProtNLM"/>
    </source>
</evidence>
<dbReference type="AlphaFoldDB" id="A0AAD6Y1N6"/>
<proteinExistence type="predicted"/>
<evidence type="ECO:0000313" key="1">
    <source>
        <dbReference type="EMBL" id="KAJ7192479.1"/>
    </source>
</evidence>
<organism evidence="1 2">
    <name type="scientific">Mycena pura</name>
    <dbReference type="NCBI Taxonomy" id="153505"/>
    <lineage>
        <taxon>Eukaryota</taxon>
        <taxon>Fungi</taxon>
        <taxon>Dikarya</taxon>
        <taxon>Basidiomycota</taxon>
        <taxon>Agaricomycotina</taxon>
        <taxon>Agaricomycetes</taxon>
        <taxon>Agaricomycetidae</taxon>
        <taxon>Agaricales</taxon>
        <taxon>Marasmiineae</taxon>
        <taxon>Mycenaceae</taxon>
        <taxon>Mycena</taxon>
    </lineage>
</organism>
<protein>
    <recommendedName>
        <fullName evidence="3">F-box domain-containing protein</fullName>
    </recommendedName>
</protein>
<dbReference type="Proteomes" id="UP001219525">
    <property type="component" value="Unassembled WGS sequence"/>
</dbReference>
<reference evidence="1" key="1">
    <citation type="submission" date="2023-03" db="EMBL/GenBank/DDBJ databases">
        <title>Massive genome expansion in bonnet fungi (Mycena s.s.) driven by repeated elements and novel gene families across ecological guilds.</title>
        <authorList>
            <consortium name="Lawrence Berkeley National Laboratory"/>
            <person name="Harder C.B."/>
            <person name="Miyauchi S."/>
            <person name="Viragh M."/>
            <person name="Kuo A."/>
            <person name="Thoen E."/>
            <person name="Andreopoulos B."/>
            <person name="Lu D."/>
            <person name="Skrede I."/>
            <person name="Drula E."/>
            <person name="Henrissat B."/>
            <person name="Morin E."/>
            <person name="Kohler A."/>
            <person name="Barry K."/>
            <person name="LaButti K."/>
            <person name="Morin E."/>
            <person name="Salamov A."/>
            <person name="Lipzen A."/>
            <person name="Mereny Z."/>
            <person name="Hegedus B."/>
            <person name="Baldrian P."/>
            <person name="Stursova M."/>
            <person name="Weitz H."/>
            <person name="Taylor A."/>
            <person name="Grigoriev I.V."/>
            <person name="Nagy L.G."/>
            <person name="Martin F."/>
            <person name="Kauserud H."/>
        </authorList>
    </citation>
    <scope>NUCLEOTIDE SEQUENCE</scope>
    <source>
        <strain evidence="1">9144</strain>
    </source>
</reference>
<name>A0AAD6Y1N6_9AGAR</name>
<dbReference type="EMBL" id="JARJCW010000119">
    <property type="protein sequence ID" value="KAJ7192479.1"/>
    <property type="molecule type" value="Genomic_DNA"/>
</dbReference>
<sequence>MTSTKISSAFWRFPPELLHEIAGVTEKQGLLALCSSGDRRMGAVAALALYKKVEINTEEALATFCGTVASRADLALQVETLKIHCPNSNPWTAETPPIIIFKRHRQCGRALAALHRLLRLYIFHPTNLINFLPSGAFPHLIRGMYQMRHTHTVGVRHTPISVARLLLKDILRLGDVKRWPPRPSLPIDASVAHLSPVWRICAECGASVPSVACLSSVWRTFRALVISGNDHIPDVNEPHDAVVLPALAEFMGPEGVARAVIPGSRTAYATILWDRVALRSSEDPFPLPPAGGAVPTFSQYLTGDRTLARIAQSAVPLQLLRNFVADSWLAVDPRAVARNLPRLELLEFRRVALYRFANFEDGYRLFIRHLLSALRNLHHLAVLIVTDIAAYGSESPDVFDFEFDLLKRAYAACPSLVQCTFGTGITWYRDLSKSDPDTNWNPHLNAHKLALTKIPDDFKRWALSRQLNFV</sequence>
<keyword evidence="2" id="KW-1185">Reference proteome</keyword>
<evidence type="ECO:0000313" key="2">
    <source>
        <dbReference type="Proteomes" id="UP001219525"/>
    </source>
</evidence>
<comment type="caution">
    <text evidence="1">The sequence shown here is derived from an EMBL/GenBank/DDBJ whole genome shotgun (WGS) entry which is preliminary data.</text>
</comment>
<accession>A0AAD6Y1N6</accession>